<dbReference type="PROSITE" id="PS51387">
    <property type="entry name" value="FAD_PCMH"/>
    <property type="match status" value="1"/>
</dbReference>
<dbReference type="InterPro" id="IPR051264">
    <property type="entry name" value="FAD-oxidored/transferase_4"/>
</dbReference>
<evidence type="ECO:0000313" key="8">
    <source>
        <dbReference type="Proteomes" id="UP000641932"/>
    </source>
</evidence>
<sequence length="472" mass="49887">MSVPVTATLDARPSAPKGLLAQLASIVGGYHVLSDPDLTAGHEVDWTGRFTGPTPVVVRPRNPHEVAAVLRACAQYRVPVIPQGGNTGLVGGGVPRQGEAVLSTTRLTDLEPVDRLSGQVTVGAGATLAAVQRHVREAGYDIAVDLAARDSATIGGMVATNAGGLRVLRWGPMRSQVVGVEAVLADGRVMNRLSGLPKDSSGYDLTQLLVGSEGTLAVITRVRLRLIPLFTDRVTVLLALQDTATALRVLALVRGSVPSLDSAEITYADGVALVHKHLRLPSPFRTPTPYPVHLLLECAAQRDPADDLIEALERSPDLLDSAIATDEPSRRALWAHREGHTDAVNAAGVPLKLDVAVPLEELAAFEQEVRGLTVRHAPGARLVLFGHLAEGNYHVNILDAGDRDEELSEAVLRAVARRGGTISAEHGIGVAKARWLSLTRAAVDLDLAAVTKRAWDPEALLNPGVLFSADPA</sequence>
<evidence type="ECO:0000313" key="7">
    <source>
        <dbReference type="EMBL" id="GGO91820.1"/>
    </source>
</evidence>
<dbReference type="InterPro" id="IPR016166">
    <property type="entry name" value="FAD-bd_PCMH"/>
</dbReference>
<dbReference type="GO" id="GO:0071949">
    <property type="term" value="F:FAD binding"/>
    <property type="evidence" value="ECO:0007669"/>
    <property type="project" value="InterPro"/>
</dbReference>
<comment type="caution">
    <text evidence="7">The sequence shown here is derived from an EMBL/GenBank/DDBJ whole genome shotgun (WGS) entry which is preliminary data.</text>
</comment>
<dbReference type="Gene3D" id="3.30.43.10">
    <property type="entry name" value="Uridine Diphospho-n-acetylenolpyruvylglucosamine Reductase, domain 2"/>
    <property type="match status" value="1"/>
</dbReference>
<protein>
    <submittedName>
        <fullName evidence="7">Oxidoreductase</fullName>
    </submittedName>
</protein>
<dbReference type="GO" id="GO:0022904">
    <property type="term" value="P:respiratory electron transport chain"/>
    <property type="evidence" value="ECO:0007669"/>
    <property type="project" value="TreeGrafter"/>
</dbReference>
<dbReference type="SUPFAM" id="SSF56176">
    <property type="entry name" value="FAD-binding/transporter-associated domain-like"/>
    <property type="match status" value="1"/>
</dbReference>
<dbReference type="InterPro" id="IPR016167">
    <property type="entry name" value="FAD-bd_PCMH_sub1"/>
</dbReference>
<dbReference type="AlphaFoldDB" id="A0A917ZRW4"/>
<evidence type="ECO:0000259" key="6">
    <source>
        <dbReference type="PROSITE" id="PS51387"/>
    </source>
</evidence>
<gene>
    <name evidence="7" type="ORF">GCM10012280_40580</name>
</gene>
<dbReference type="InterPro" id="IPR016171">
    <property type="entry name" value="Vanillyl_alc_oxidase_C-sub2"/>
</dbReference>
<reference evidence="7" key="1">
    <citation type="journal article" date="2014" name="Int. J. Syst. Evol. Microbiol.">
        <title>Complete genome sequence of Corynebacterium casei LMG S-19264T (=DSM 44701T), isolated from a smear-ripened cheese.</title>
        <authorList>
            <consortium name="US DOE Joint Genome Institute (JGI-PGF)"/>
            <person name="Walter F."/>
            <person name="Albersmeier A."/>
            <person name="Kalinowski J."/>
            <person name="Ruckert C."/>
        </authorList>
    </citation>
    <scope>NUCLEOTIDE SEQUENCE</scope>
    <source>
        <strain evidence="7">CGMCC 4.7201</strain>
    </source>
</reference>
<reference evidence="7" key="2">
    <citation type="submission" date="2020-09" db="EMBL/GenBank/DDBJ databases">
        <authorList>
            <person name="Sun Q."/>
            <person name="Zhou Y."/>
        </authorList>
    </citation>
    <scope>NUCLEOTIDE SEQUENCE</scope>
    <source>
        <strain evidence="7">CGMCC 4.7201</strain>
    </source>
</reference>
<dbReference type="SUPFAM" id="SSF55103">
    <property type="entry name" value="FAD-linked oxidases, C-terminal domain"/>
    <property type="match status" value="1"/>
</dbReference>
<evidence type="ECO:0000256" key="1">
    <source>
        <dbReference type="ARBA" id="ARBA00001974"/>
    </source>
</evidence>
<dbReference type="Gene3D" id="3.30.70.2740">
    <property type="match status" value="1"/>
</dbReference>
<keyword evidence="8" id="KW-1185">Reference proteome</keyword>
<keyword evidence="4" id="KW-0274">FAD</keyword>
<dbReference type="Proteomes" id="UP000641932">
    <property type="component" value="Unassembled WGS sequence"/>
</dbReference>
<comment type="cofactor">
    <cofactor evidence="1">
        <name>FAD</name>
        <dbReference type="ChEBI" id="CHEBI:57692"/>
    </cofactor>
</comment>
<dbReference type="Pfam" id="PF02913">
    <property type="entry name" value="FAD-oxidase_C"/>
    <property type="match status" value="1"/>
</dbReference>
<organism evidence="7 8">
    <name type="scientific">Wenjunlia tyrosinilytica</name>
    <dbReference type="NCBI Taxonomy" id="1544741"/>
    <lineage>
        <taxon>Bacteria</taxon>
        <taxon>Bacillati</taxon>
        <taxon>Actinomycetota</taxon>
        <taxon>Actinomycetes</taxon>
        <taxon>Kitasatosporales</taxon>
        <taxon>Streptomycetaceae</taxon>
        <taxon>Wenjunlia</taxon>
    </lineage>
</organism>
<dbReference type="InterPro" id="IPR016169">
    <property type="entry name" value="FAD-bd_PCMH_sub2"/>
</dbReference>
<dbReference type="InterPro" id="IPR036318">
    <property type="entry name" value="FAD-bd_PCMH-like_sf"/>
</dbReference>
<proteinExistence type="inferred from homology"/>
<dbReference type="InterPro" id="IPR016164">
    <property type="entry name" value="FAD-linked_Oxase-like_C"/>
</dbReference>
<dbReference type="Pfam" id="PF01565">
    <property type="entry name" value="FAD_binding_4"/>
    <property type="match status" value="1"/>
</dbReference>
<dbReference type="InterPro" id="IPR006094">
    <property type="entry name" value="Oxid_FAD_bind_N"/>
</dbReference>
<dbReference type="Gene3D" id="3.30.70.2190">
    <property type="match status" value="1"/>
</dbReference>
<accession>A0A917ZRW4</accession>
<dbReference type="Gene3D" id="1.10.45.10">
    <property type="entry name" value="Vanillyl-alcohol Oxidase, Chain A, domain 4"/>
    <property type="match status" value="1"/>
</dbReference>
<dbReference type="GO" id="GO:0016491">
    <property type="term" value="F:oxidoreductase activity"/>
    <property type="evidence" value="ECO:0007669"/>
    <property type="project" value="UniProtKB-KW"/>
</dbReference>
<name>A0A917ZRW4_9ACTN</name>
<dbReference type="PANTHER" id="PTHR43716">
    <property type="entry name" value="D-2-HYDROXYGLUTARATE DEHYDROGENASE, MITOCHONDRIAL"/>
    <property type="match status" value="1"/>
</dbReference>
<comment type="similarity">
    <text evidence="2">Belongs to the FAD-binding oxidoreductase/transferase type 4 family.</text>
</comment>
<keyword evidence="3" id="KW-0285">Flavoprotein</keyword>
<dbReference type="InterPro" id="IPR004113">
    <property type="entry name" value="FAD-bd_oxidored_4_C"/>
</dbReference>
<dbReference type="Gene3D" id="3.30.465.10">
    <property type="match status" value="1"/>
</dbReference>
<dbReference type="EMBL" id="BMMS01000017">
    <property type="protein sequence ID" value="GGO91820.1"/>
    <property type="molecule type" value="Genomic_DNA"/>
</dbReference>
<keyword evidence="5" id="KW-0560">Oxidoreductase</keyword>
<dbReference type="PANTHER" id="PTHR43716:SF1">
    <property type="entry name" value="D-2-HYDROXYGLUTARATE DEHYDROGENASE, MITOCHONDRIAL"/>
    <property type="match status" value="1"/>
</dbReference>
<evidence type="ECO:0000256" key="5">
    <source>
        <dbReference type="ARBA" id="ARBA00023002"/>
    </source>
</evidence>
<evidence type="ECO:0000256" key="4">
    <source>
        <dbReference type="ARBA" id="ARBA00022827"/>
    </source>
</evidence>
<evidence type="ECO:0000256" key="3">
    <source>
        <dbReference type="ARBA" id="ARBA00022630"/>
    </source>
</evidence>
<evidence type="ECO:0000256" key="2">
    <source>
        <dbReference type="ARBA" id="ARBA00008000"/>
    </source>
</evidence>
<feature type="domain" description="FAD-binding PCMH-type" evidence="6">
    <location>
        <begin position="50"/>
        <end position="229"/>
    </location>
</feature>